<dbReference type="EMBL" id="AWGB01000128">
    <property type="protein sequence ID" value="ESQ77541.1"/>
    <property type="molecule type" value="Genomic_DNA"/>
</dbReference>
<organism evidence="1 2">
    <name type="scientific">Asticcacaulis benevestitus DSM 16100 = ATCC BAA-896</name>
    <dbReference type="NCBI Taxonomy" id="1121022"/>
    <lineage>
        <taxon>Bacteria</taxon>
        <taxon>Pseudomonadati</taxon>
        <taxon>Pseudomonadota</taxon>
        <taxon>Alphaproteobacteria</taxon>
        <taxon>Caulobacterales</taxon>
        <taxon>Caulobacteraceae</taxon>
        <taxon>Asticcacaulis</taxon>
    </lineage>
</organism>
<dbReference type="PATRIC" id="fig|1121022.4.peg.4773"/>
<comment type="caution">
    <text evidence="1">The sequence shown here is derived from an EMBL/GenBank/DDBJ whole genome shotgun (WGS) entry which is preliminary data.</text>
</comment>
<proteinExistence type="predicted"/>
<dbReference type="AlphaFoldDB" id="V4NNG8"/>
<protein>
    <submittedName>
        <fullName evidence="1">Uncharacterized protein</fullName>
    </submittedName>
</protein>
<evidence type="ECO:0000313" key="1">
    <source>
        <dbReference type="EMBL" id="ESQ77541.1"/>
    </source>
</evidence>
<accession>V4NNG8</accession>
<keyword evidence="2" id="KW-1185">Reference proteome</keyword>
<dbReference type="InterPro" id="IPR059241">
    <property type="entry name" value="SfIV_phage_associated"/>
</dbReference>
<dbReference type="Proteomes" id="UP000017837">
    <property type="component" value="Unassembled WGS sequence"/>
</dbReference>
<reference evidence="1 2" key="1">
    <citation type="journal article" date="2014" name="Nature">
        <title>Sequential evolution of bacterial morphology by co-option of a developmental regulator.</title>
        <authorList>
            <person name="Jiang C."/>
            <person name="Brown P.J."/>
            <person name="Ducret A."/>
            <person name="Brun Y.V."/>
        </authorList>
    </citation>
    <scope>NUCLEOTIDE SEQUENCE [LARGE SCALE GENOMIC DNA]</scope>
    <source>
        <strain evidence="1 2">DSM 16100</strain>
    </source>
</reference>
<evidence type="ECO:0000313" key="2">
    <source>
        <dbReference type="Proteomes" id="UP000017837"/>
    </source>
</evidence>
<sequence>MILFKLDLLLIEHRNKIDPDRFFLFGKNALYHYLFSKKGISLSEAKKICLHDTLIVLAEDVSAFQVPKDVISHLRKEFNFSVPDFKLVQDEKRKFQDSEWDFEPADRRLN</sequence>
<dbReference type="NCBIfam" id="NF033230">
    <property type="entry name" value="phage_region_01"/>
    <property type="match status" value="1"/>
</dbReference>
<gene>
    <name evidence="1" type="ORF">ABENE_23325</name>
</gene>
<name>V4NNG8_9CAUL</name>